<feature type="domain" description="PII-uridylyltransferase/Glutamine-synthetase adenylyltransferase" evidence="8">
    <location>
        <begin position="826"/>
        <end position="944"/>
    </location>
</feature>
<dbReference type="InterPro" id="IPR043519">
    <property type="entry name" value="NT_sf"/>
</dbReference>
<evidence type="ECO:0000256" key="1">
    <source>
        <dbReference type="ARBA" id="ARBA00022679"/>
    </source>
</evidence>
<dbReference type="AlphaFoldDB" id="A0A2R4W1A8"/>
<gene>
    <name evidence="9" type="ORF">TDSAC_1151</name>
</gene>
<keyword evidence="5" id="KW-0460">Magnesium</keyword>
<evidence type="ECO:0000313" key="9">
    <source>
        <dbReference type="EMBL" id="AWB10496.1"/>
    </source>
</evidence>
<keyword evidence="4" id="KW-0067">ATP-binding</keyword>
<feature type="domain" description="Glutamate-ammonia ligase adenylyltransferase repeated" evidence="7">
    <location>
        <begin position="63"/>
        <end position="295"/>
    </location>
</feature>
<sequence length="957" mass="112498">MNLRSTSLNINPDSFFYSIVEKHNLKITEVEFTKGNFLKILEHSPSPYFLCSDLIKRPLFAYRLFTILSSSIYLTKILLQHPNYLDLLSSTNFELNLDLDDYILEAKRATEIFRGFENKINALKRLKLREHLRIATREIQGNLDLKSSTLQLSALYEALLREVLSICQKHLEEKFGKKIPLFTVFAGGKLGGKEINYCSDVDLVFVSPQKIDYEDLKLSNKLARFYIKVLSDFTQEGFFFHVDLNLRPEGPDGALLPKKDTSIEYWKRWADPWELQSLIKFRPVAGDINLGKEILKALNKIIYPNFPLEKRIDSIIQIKERIENQSANNTNELKRSPGAIRDVEFLCQLFQILYGYIYPELQETNTIKVLETLLKLNLISSHEFYALYNGYIFLRKIEHLLMIYNNQIIHELNNDSEQNNIISELMGFSSENDLVEKIKEHKKNIRFVFEKYFNKNSWIKRKKIKKGISQIIELEEKDLEDVKQLLEGFNQEISKDLNRFSDLVESSRYLILLKIGGIKFQETLSYQLEELLLEICKTNHPDYTLKNLSLFFSNMKGKDTFFQVFMDNEYLKKLILSFSNFGPYLLNKIVNEPEFLDYLLETKELNFESIKEKDISFNPQNITNSIFREILNLSQSYLTRARSETWVQKELTYLGQKLCEFCFNQNIQERYKKEIALLALGNFAIGRLTITSDLDVLFVHSDLNSDLDLYTLHKDSQKAVINFLKTNDNTSFPIYFDIRLRPEGENGEVIRSLSAYKSYYEKYLEPWERIAYSKLKFICGNFNLAKSLIILTRKFCYRAFNKEELEDLLKIRNRVIQERISPDIDPKMDIKLGPGGMMDIDFLLQVYRLPLAKNYKPLRLSDPWQILKNMDNFAPWSPKEHGILKEAFNFYNKTLFAIKFLRGNTNNLFLSEDELSILKKMIKYNETTDITNYYINLNKSVKEIFDKYFLQASNFKI</sequence>
<dbReference type="InterPro" id="IPR013546">
    <property type="entry name" value="PII_UdlTrfase/GS_AdlTrfase"/>
</dbReference>
<dbReference type="KEGG" id="taci:TDSAC_1151"/>
<evidence type="ECO:0000259" key="8">
    <source>
        <dbReference type="Pfam" id="PF08335"/>
    </source>
</evidence>
<evidence type="ECO:0000256" key="3">
    <source>
        <dbReference type="ARBA" id="ARBA00022741"/>
    </source>
</evidence>
<dbReference type="Pfam" id="PF03710">
    <property type="entry name" value="GlnE"/>
    <property type="match status" value="2"/>
</dbReference>
<name>A0A2R4W1A8_THEAF</name>
<dbReference type="GO" id="GO:0005524">
    <property type="term" value="F:ATP binding"/>
    <property type="evidence" value="ECO:0007669"/>
    <property type="project" value="UniProtKB-KW"/>
</dbReference>
<evidence type="ECO:0000256" key="2">
    <source>
        <dbReference type="ARBA" id="ARBA00022695"/>
    </source>
</evidence>
<reference evidence="9 10" key="1">
    <citation type="submission" date="2017-04" db="EMBL/GenBank/DDBJ databases">
        <title>Genomic insights into metabolism of Thermodesulfobium acidiphilum.</title>
        <authorList>
            <person name="Toshchakov S.V."/>
            <person name="Frolov E.N."/>
            <person name="Kublanov I.V."/>
            <person name="Samarov N.I."/>
            <person name="Novikov A."/>
            <person name="Lebedinsky A.V."/>
            <person name="Bonch-Osmolovskaya E.A."/>
            <person name="Chernyh N.A."/>
        </authorList>
    </citation>
    <scope>NUCLEOTIDE SEQUENCE [LARGE SCALE GENOMIC DNA]</scope>
    <source>
        <strain evidence="9 10">3127-1</strain>
    </source>
</reference>
<feature type="domain" description="Glutamate-ammonia ligase adenylyltransferase repeated" evidence="7">
    <location>
        <begin position="656"/>
        <end position="783"/>
    </location>
</feature>
<keyword evidence="10" id="KW-1185">Reference proteome</keyword>
<dbReference type="CDD" id="cd05401">
    <property type="entry name" value="NT_GlnE_GlnD_like"/>
    <property type="match status" value="2"/>
</dbReference>
<dbReference type="Gene3D" id="3.30.460.10">
    <property type="entry name" value="Beta Polymerase, domain 2"/>
    <property type="match status" value="2"/>
</dbReference>
<dbReference type="OrthoDB" id="9810963at2"/>
<dbReference type="SUPFAM" id="SSF81593">
    <property type="entry name" value="Nucleotidyltransferase substrate binding subunit/domain"/>
    <property type="match status" value="2"/>
</dbReference>
<evidence type="ECO:0000256" key="5">
    <source>
        <dbReference type="ARBA" id="ARBA00022842"/>
    </source>
</evidence>
<dbReference type="GO" id="GO:0016874">
    <property type="term" value="F:ligase activity"/>
    <property type="evidence" value="ECO:0007669"/>
    <property type="project" value="UniProtKB-KW"/>
</dbReference>
<dbReference type="GO" id="GO:0005829">
    <property type="term" value="C:cytosol"/>
    <property type="evidence" value="ECO:0007669"/>
    <property type="project" value="TreeGrafter"/>
</dbReference>
<keyword evidence="9" id="KW-0436">Ligase</keyword>
<dbReference type="Gene3D" id="1.20.120.330">
    <property type="entry name" value="Nucleotidyltransferases domain 2"/>
    <property type="match status" value="2"/>
</dbReference>
<keyword evidence="6" id="KW-0511">Multifunctional enzyme</keyword>
<keyword evidence="1 9" id="KW-0808">Transferase</keyword>
<dbReference type="EMBL" id="CP020921">
    <property type="protein sequence ID" value="AWB10496.1"/>
    <property type="molecule type" value="Genomic_DNA"/>
</dbReference>
<dbReference type="InterPro" id="IPR005190">
    <property type="entry name" value="GlnE_rpt_dom"/>
</dbReference>
<dbReference type="PANTHER" id="PTHR30621">
    <property type="entry name" value="GLUTAMINE SYNTHETASE ADENYLYLTRANSFERASE"/>
    <property type="match status" value="1"/>
</dbReference>
<proteinExistence type="predicted"/>
<dbReference type="PANTHER" id="PTHR30621:SF0">
    <property type="entry name" value="BIFUNCTIONAL GLUTAMINE SYNTHETASE ADENYLYLTRANSFERASE_ADENYLYL-REMOVING ENZYME"/>
    <property type="match status" value="1"/>
</dbReference>
<organism evidence="9 10">
    <name type="scientific">Thermodesulfobium acidiphilum</name>
    <dbReference type="NCBI Taxonomy" id="1794699"/>
    <lineage>
        <taxon>Bacteria</taxon>
        <taxon>Pseudomonadati</taxon>
        <taxon>Thermodesulfobiota</taxon>
        <taxon>Thermodesulfobiia</taxon>
        <taxon>Thermodesulfobiales</taxon>
        <taxon>Thermodesulfobiaceae</taxon>
        <taxon>Thermodesulfobium</taxon>
    </lineage>
</organism>
<dbReference type="GO" id="GO:0008882">
    <property type="term" value="F:[glutamate-ammonia-ligase] adenylyltransferase activity"/>
    <property type="evidence" value="ECO:0007669"/>
    <property type="project" value="InterPro"/>
</dbReference>
<keyword evidence="3" id="KW-0547">Nucleotide-binding</keyword>
<evidence type="ECO:0000313" key="10">
    <source>
        <dbReference type="Proteomes" id="UP000244792"/>
    </source>
</evidence>
<protein>
    <submittedName>
        <fullName evidence="9">Glutamate-ammonia-ligase adenylyltransferase</fullName>
    </submittedName>
</protein>
<accession>A0A2R4W1A8</accession>
<evidence type="ECO:0000256" key="6">
    <source>
        <dbReference type="ARBA" id="ARBA00023268"/>
    </source>
</evidence>
<dbReference type="SUPFAM" id="SSF81301">
    <property type="entry name" value="Nucleotidyltransferase"/>
    <property type="match status" value="2"/>
</dbReference>
<evidence type="ECO:0000256" key="4">
    <source>
        <dbReference type="ARBA" id="ARBA00022840"/>
    </source>
</evidence>
<feature type="domain" description="PII-uridylyltransferase/Glutamine-synthetase adenylyltransferase" evidence="8">
    <location>
        <begin position="309"/>
        <end position="452"/>
    </location>
</feature>
<dbReference type="GO" id="GO:0000820">
    <property type="term" value="P:regulation of glutamine family amino acid metabolic process"/>
    <property type="evidence" value="ECO:0007669"/>
    <property type="project" value="TreeGrafter"/>
</dbReference>
<dbReference type="InterPro" id="IPR023057">
    <property type="entry name" value="GlnE"/>
</dbReference>
<evidence type="ECO:0000259" key="7">
    <source>
        <dbReference type="Pfam" id="PF03710"/>
    </source>
</evidence>
<dbReference type="Pfam" id="PF08335">
    <property type="entry name" value="GlnD_UR_UTase"/>
    <property type="match status" value="2"/>
</dbReference>
<keyword evidence="2 9" id="KW-0548">Nucleotidyltransferase</keyword>
<dbReference type="RefSeq" id="WP_108309291.1">
    <property type="nucleotide sequence ID" value="NZ_CP020921.1"/>
</dbReference>
<dbReference type="Proteomes" id="UP000244792">
    <property type="component" value="Chromosome"/>
</dbReference>